<keyword evidence="3" id="KW-1185">Reference proteome</keyword>
<gene>
    <name evidence="2" type="ORF">COLO4_24371</name>
</gene>
<dbReference type="Proteomes" id="UP000187203">
    <property type="component" value="Unassembled WGS sequence"/>
</dbReference>
<dbReference type="AlphaFoldDB" id="A0A1R3IAR2"/>
<feature type="region of interest" description="Disordered" evidence="1">
    <location>
        <begin position="1"/>
        <end position="38"/>
    </location>
</feature>
<evidence type="ECO:0000313" key="2">
    <source>
        <dbReference type="EMBL" id="OMO79601.1"/>
    </source>
</evidence>
<name>A0A1R3IAR2_9ROSI</name>
<dbReference type="EMBL" id="AWUE01018523">
    <property type="protein sequence ID" value="OMO79601.1"/>
    <property type="molecule type" value="Genomic_DNA"/>
</dbReference>
<accession>A0A1R3IAR2</accession>
<protein>
    <submittedName>
        <fullName evidence="2">Uncharacterized protein</fullName>
    </submittedName>
</protein>
<evidence type="ECO:0000313" key="3">
    <source>
        <dbReference type="Proteomes" id="UP000187203"/>
    </source>
</evidence>
<comment type="caution">
    <text evidence="2">The sequence shown here is derived from an EMBL/GenBank/DDBJ whole genome shotgun (WGS) entry which is preliminary data.</text>
</comment>
<feature type="compositionally biased region" description="Polar residues" evidence="1">
    <location>
        <begin position="1"/>
        <end position="11"/>
    </location>
</feature>
<organism evidence="2 3">
    <name type="scientific">Corchorus olitorius</name>
    <dbReference type="NCBI Taxonomy" id="93759"/>
    <lineage>
        <taxon>Eukaryota</taxon>
        <taxon>Viridiplantae</taxon>
        <taxon>Streptophyta</taxon>
        <taxon>Embryophyta</taxon>
        <taxon>Tracheophyta</taxon>
        <taxon>Spermatophyta</taxon>
        <taxon>Magnoliopsida</taxon>
        <taxon>eudicotyledons</taxon>
        <taxon>Gunneridae</taxon>
        <taxon>Pentapetalae</taxon>
        <taxon>rosids</taxon>
        <taxon>malvids</taxon>
        <taxon>Malvales</taxon>
        <taxon>Malvaceae</taxon>
        <taxon>Grewioideae</taxon>
        <taxon>Apeibeae</taxon>
        <taxon>Corchorus</taxon>
    </lineage>
</organism>
<proteinExistence type="predicted"/>
<sequence>MNSKNTKQPNNRRPPLSNPDRRQPPQSASTADHYTVDH</sequence>
<reference evidence="3" key="1">
    <citation type="submission" date="2013-09" db="EMBL/GenBank/DDBJ databases">
        <title>Corchorus olitorius genome sequencing.</title>
        <authorList>
            <person name="Alam M."/>
            <person name="Haque M.S."/>
            <person name="Islam M.S."/>
            <person name="Emdad E.M."/>
            <person name="Islam M.M."/>
            <person name="Ahmed B."/>
            <person name="Halim A."/>
            <person name="Hossen Q.M.M."/>
            <person name="Hossain M.Z."/>
            <person name="Ahmed R."/>
            <person name="Khan M.M."/>
            <person name="Islam R."/>
            <person name="Rashid M.M."/>
            <person name="Khan S.A."/>
            <person name="Rahman M.S."/>
            <person name="Alam M."/>
            <person name="Yahiya A.S."/>
            <person name="Khan M.S."/>
            <person name="Azam M.S."/>
            <person name="Haque T."/>
            <person name="Lashkar M.Z.H."/>
            <person name="Akhand A.I."/>
            <person name="Morshed G."/>
            <person name="Roy S."/>
            <person name="Uddin K.S."/>
            <person name="Rabeya T."/>
            <person name="Hossain A.S."/>
            <person name="Chowdhury A."/>
            <person name="Snigdha A.R."/>
            <person name="Mortoza M.S."/>
            <person name="Matin S.A."/>
            <person name="Hoque S.M.E."/>
            <person name="Islam M.K."/>
            <person name="Roy D.K."/>
            <person name="Haider R."/>
            <person name="Moosa M.M."/>
            <person name="Elias S.M."/>
            <person name="Hasan A.M."/>
            <person name="Jahan S."/>
            <person name="Shafiuddin M."/>
            <person name="Mahmood N."/>
            <person name="Shommy N.S."/>
        </authorList>
    </citation>
    <scope>NUCLEOTIDE SEQUENCE [LARGE SCALE GENOMIC DNA]</scope>
    <source>
        <strain evidence="3">cv. O-4</strain>
    </source>
</reference>
<evidence type="ECO:0000256" key="1">
    <source>
        <dbReference type="SAM" id="MobiDB-lite"/>
    </source>
</evidence>